<feature type="region of interest" description="Disordered" evidence="5">
    <location>
        <begin position="424"/>
        <end position="447"/>
    </location>
</feature>
<dbReference type="Pfam" id="PF08235">
    <property type="entry name" value="LNS2"/>
    <property type="match status" value="1"/>
</dbReference>
<dbReference type="AlphaFoldDB" id="A0A5B7A1L9"/>
<dbReference type="PANTHER" id="PTHR12181">
    <property type="entry name" value="LIPIN"/>
    <property type="match status" value="1"/>
</dbReference>
<dbReference type="GO" id="GO:0008195">
    <property type="term" value="F:phosphatidate phosphatase activity"/>
    <property type="evidence" value="ECO:0007669"/>
    <property type="project" value="UniProtKB-EC"/>
</dbReference>
<dbReference type="Pfam" id="PF04571">
    <property type="entry name" value="Lipin_N"/>
    <property type="match status" value="1"/>
</dbReference>
<feature type="domain" description="LNS2/PITP" evidence="6">
    <location>
        <begin position="669"/>
        <end position="825"/>
    </location>
</feature>
<keyword evidence="4 7" id="KW-0378">Hydrolase</keyword>
<feature type="compositionally biased region" description="Polar residues" evidence="5">
    <location>
        <begin position="598"/>
        <end position="612"/>
    </location>
</feature>
<dbReference type="SUPFAM" id="SSF56784">
    <property type="entry name" value="HAD-like"/>
    <property type="match status" value="1"/>
</dbReference>
<evidence type="ECO:0000313" key="7">
    <source>
        <dbReference type="EMBL" id="MPA48933.1"/>
    </source>
</evidence>
<comment type="cofactor">
    <cofactor evidence="1">
        <name>Mg(2+)</name>
        <dbReference type="ChEBI" id="CHEBI:18420"/>
    </cofactor>
</comment>
<dbReference type="InterPro" id="IPR013209">
    <property type="entry name" value="LNS2"/>
</dbReference>
<evidence type="ECO:0000256" key="2">
    <source>
        <dbReference type="ARBA" id="ARBA00005476"/>
    </source>
</evidence>
<feature type="region of interest" description="Disordered" evidence="5">
    <location>
        <begin position="584"/>
        <end position="618"/>
    </location>
</feature>
<dbReference type="InterPro" id="IPR031315">
    <property type="entry name" value="LNS2/PITP"/>
</dbReference>
<evidence type="ECO:0000256" key="3">
    <source>
        <dbReference type="ARBA" id="ARBA00012638"/>
    </source>
</evidence>
<feature type="compositionally biased region" description="Basic and acidic residues" evidence="5">
    <location>
        <begin position="541"/>
        <end position="552"/>
    </location>
</feature>
<proteinExistence type="inferred from homology"/>
<dbReference type="SMART" id="SM00775">
    <property type="entry name" value="LNS2"/>
    <property type="match status" value="1"/>
</dbReference>
<comment type="similarity">
    <text evidence="2">Belongs to the lipin family.</text>
</comment>
<name>A0A5B7A1L9_DAVIN</name>
<feature type="region of interest" description="Disordered" evidence="5">
    <location>
        <begin position="541"/>
        <end position="562"/>
    </location>
</feature>
<dbReference type="EMBL" id="GHES01018374">
    <property type="protein sequence ID" value="MPA48933.1"/>
    <property type="molecule type" value="Transcribed_RNA"/>
</dbReference>
<feature type="region of interest" description="Disordered" evidence="5">
    <location>
        <begin position="99"/>
        <end position="124"/>
    </location>
</feature>
<accession>A0A5B7A1L9</accession>
<evidence type="ECO:0000259" key="6">
    <source>
        <dbReference type="SMART" id="SM00775"/>
    </source>
</evidence>
<evidence type="ECO:0000256" key="5">
    <source>
        <dbReference type="SAM" id="MobiDB-lite"/>
    </source>
</evidence>
<dbReference type="EC" id="3.1.3.4" evidence="3"/>
<reference evidence="7" key="1">
    <citation type="submission" date="2019-08" db="EMBL/GenBank/DDBJ databases">
        <title>Reference gene set and small RNA set construction with multiple tissues from Davidia involucrata Baill.</title>
        <authorList>
            <person name="Yang H."/>
            <person name="Zhou C."/>
            <person name="Li G."/>
            <person name="Wang J."/>
            <person name="Gao P."/>
            <person name="Wang M."/>
            <person name="Wang R."/>
            <person name="Zhao Y."/>
        </authorList>
    </citation>
    <scope>NUCLEOTIDE SEQUENCE</scope>
    <source>
        <tissue evidence="7">Mixed with DoveR01_LX</tissue>
    </source>
</reference>
<dbReference type="Pfam" id="PF16876">
    <property type="entry name" value="Lipin_mid"/>
    <property type="match status" value="1"/>
</dbReference>
<dbReference type="InterPro" id="IPR026058">
    <property type="entry name" value="LIPIN"/>
</dbReference>
<evidence type="ECO:0000256" key="1">
    <source>
        <dbReference type="ARBA" id="ARBA00001946"/>
    </source>
</evidence>
<dbReference type="InterPro" id="IPR031703">
    <property type="entry name" value="Lipin_mid"/>
</dbReference>
<dbReference type="InterPro" id="IPR036412">
    <property type="entry name" value="HAD-like_sf"/>
</dbReference>
<sequence>MNVVGKVGSFISQRVYSVATPFHPFGGAVDVIVVQQQDRTFRSTPWYVRFGKFQGVLKGAEKIVRINVNGVEANFHMYLDNSGEAYFIREVASGKDGDANGVLKDSDSLEGTQEDSSIDYNNNDDSKKDTVNFCRLEGSVSNTGEIQLQDDHFSLDVDQIERTESDSERTFYEFQDEQSSLEGSIELSEFGSSRYENLDVAEDFLESQNSNSEVVLVSVDGHILTAPISSSEGNTENVQLSTPQFHLGPVQGPDFCEGNAEFSTGEEAWAADYLGNLDTSTPEVGSENICNMNNDSNSLEHQLELCEGEGEHVCPTQETQKIVNQVGNADQQYKDSPLEIHEDAEGSREKCLPAVDRLSPSNLGPTSTMMSPDLQVEVKPIENNAIGTDHMGSDGMPVHSVSSDQELDEQIRIELVDQGMESSLREPAPEDECSKSETVEPQTTYSEGMKTDSSMRFEISLCGNLLHAGMGLGAAAEVFDAHLISEEEFKLSAASIIKNENLVIRFQERYLPWDKAAPIVLGMAAYGLHLPVEPKDLIPVEQDETPKGKDDDSGFTSPPPGRRWRLWPIPFRRVKMLEHTSSNSSSEEVFVDSESGSQNQPVEPTPTSNVGSGSPHKQLIRTNVPTTEQIASLNLKEGQNLVTFSFSTRVLGMQKVDAHIYLWKWNARIVISDVDGTITKSDVLGQFMPLVGKDWTQSGVARLFSAIKENGYQLLFLSARAIVQAYITRSFLLNLKQDGKALPSGPVVISPDGLFPSLYREVIRRAPHEFKIACLEDIKALFPSDYNPFYAGFGNRDTDELSYRKIGIPKGKIFIINPKGEVAINRRIDLKSYTSLHTLVNDMFPPTSLVEQEDFNSWNYWKMPLLDVDHH</sequence>
<organism evidence="7">
    <name type="scientific">Davidia involucrata</name>
    <name type="common">Dove tree</name>
    <dbReference type="NCBI Taxonomy" id="16924"/>
    <lineage>
        <taxon>Eukaryota</taxon>
        <taxon>Viridiplantae</taxon>
        <taxon>Streptophyta</taxon>
        <taxon>Embryophyta</taxon>
        <taxon>Tracheophyta</taxon>
        <taxon>Spermatophyta</taxon>
        <taxon>Magnoliopsida</taxon>
        <taxon>eudicotyledons</taxon>
        <taxon>Gunneridae</taxon>
        <taxon>Pentapetalae</taxon>
        <taxon>asterids</taxon>
        <taxon>Cornales</taxon>
        <taxon>Nyssaceae</taxon>
        <taxon>Davidia</taxon>
    </lineage>
</organism>
<feature type="compositionally biased region" description="Basic and acidic residues" evidence="5">
    <location>
        <begin position="424"/>
        <end position="438"/>
    </location>
</feature>
<protein>
    <recommendedName>
        <fullName evidence="3">phosphatidate phosphatase</fullName>
        <ecNumber evidence="3">3.1.3.4</ecNumber>
    </recommendedName>
</protein>
<dbReference type="InterPro" id="IPR007651">
    <property type="entry name" value="Lipin_N"/>
</dbReference>
<feature type="compositionally biased region" description="Low complexity" evidence="5">
    <location>
        <begin position="584"/>
        <end position="597"/>
    </location>
</feature>
<evidence type="ECO:0000256" key="4">
    <source>
        <dbReference type="ARBA" id="ARBA00022801"/>
    </source>
</evidence>
<dbReference type="PANTHER" id="PTHR12181:SF59">
    <property type="entry name" value="PHOSPHATIDATE PHOSPHATASE PAH1"/>
    <property type="match status" value="1"/>
</dbReference>
<gene>
    <name evidence="7" type="ORF">Din_018374</name>
</gene>